<feature type="compositionally biased region" description="Polar residues" evidence="10">
    <location>
        <begin position="430"/>
        <end position="439"/>
    </location>
</feature>
<dbReference type="PROSITE" id="PS50294">
    <property type="entry name" value="WD_REPEATS_REGION"/>
    <property type="match status" value="1"/>
</dbReference>
<feature type="compositionally biased region" description="Polar residues" evidence="10">
    <location>
        <begin position="655"/>
        <end position="674"/>
    </location>
</feature>
<dbReference type="InterPro" id="IPR001680">
    <property type="entry name" value="WD40_rpt"/>
</dbReference>
<dbReference type="Gene3D" id="2.130.10.10">
    <property type="entry name" value="YVTN repeat-like/Quinoprotein amine dehydrogenase"/>
    <property type="match status" value="1"/>
</dbReference>
<dbReference type="PANTHER" id="PTHR15271">
    <property type="entry name" value="CHROMATIN ASSEMBLY FACTOR 1 SUBUNIT B"/>
    <property type="match status" value="1"/>
</dbReference>
<dbReference type="InterPro" id="IPR045145">
    <property type="entry name" value="PTHR15271"/>
</dbReference>
<feature type="region of interest" description="Disordered" evidence="10">
    <location>
        <begin position="216"/>
        <end position="291"/>
    </location>
</feature>
<dbReference type="OrthoDB" id="71227at2759"/>
<keyword evidence="4" id="KW-0677">Repeat</keyword>
<dbReference type="Pfam" id="PF24105">
    <property type="entry name" value="Beta-prop_CAF1B_HIR1"/>
    <property type="match status" value="2"/>
</dbReference>
<feature type="compositionally biased region" description="Low complexity" evidence="10">
    <location>
        <begin position="567"/>
        <end position="654"/>
    </location>
</feature>
<dbReference type="PROSITE" id="PS50082">
    <property type="entry name" value="WD_REPEATS_2"/>
    <property type="match status" value="4"/>
</dbReference>
<comment type="similarity">
    <text evidence="2">Belongs to the WD repeat HIR1 family.</text>
</comment>
<feature type="compositionally biased region" description="Low complexity" evidence="10">
    <location>
        <begin position="244"/>
        <end position="257"/>
    </location>
</feature>
<accession>A0A2B7XC03</accession>
<comment type="caution">
    <text evidence="12">The sequence shown here is derived from an EMBL/GenBank/DDBJ whole genome shotgun (WGS) entry which is preliminary data.</text>
</comment>
<dbReference type="SUPFAM" id="SSF50978">
    <property type="entry name" value="WD40 repeat-like"/>
    <property type="match status" value="1"/>
</dbReference>
<dbReference type="GO" id="GO:0006335">
    <property type="term" value="P:DNA replication-dependent chromatin assembly"/>
    <property type="evidence" value="ECO:0007669"/>
    <property type="project" value="InterPro"/>
</dbReference>
<dbReference type="EMBL" id="PDNC01000022">
    <property type="protein sequence ID" value="PGH06400.1"/>
    <property type="molecule type" value="Genomic_DNA"/>
</dbReference>
<feature type="region of interest" description="Disordered" evidence="10">
    <location>
        <begin position="554"/>
        <end position="784"/>
    </location>
</feature>
<evidence type="ECO:0000256" key="10">
    <source>
        <dbReference type="SAM" id="MobiDB-lite"/>
    </source>
</evidence>
<keyword evidence="6" id="KW-0156">Chromatin regulator</keyword>
<name>A0A2B7XC03_9EURO</name>
<feature type="region of interest" description="Disordered" evidence="10">
    <location>
        <begin position="415"/>
        <end position="475"/>
    </location>
</feature>
<gene>
    <name evidence="12" type="ORF">GX51_02412</name>
</gene>
<feature type="compositionally biased region" description="Polar residues" evidence="10">
    <location>
        <begin position="233"/>
        <end position="243"/>
    </location>
</feature>
<evidence type="ECO:0000256" key="6">
    <source>
        <dbReference type="ARBA" id="ARBA00022853"/>
    </source>
</evidence>
<evidence type="ECO:0000256" key="4">
    <source>
        <dbReference type="ARBA" id="ARBA00022737"/>
    </source>
</evidence>
<dbReference type="STRING" id="2060905.A0A2B7XC03"/>
<protein>
    <submittedName>
        <fullName evidence="12">Chromatin assembly factor 1 subunit B</fullName>
    </submittedName>
</protein>
<evidence type="ECO:0000256" key="9">
    <source>
        <dbReference type="PROSITE-ProRule" id="PRU00221"/>
    </source>
</evidence>
<keyword evidence="8" id="KW-0539">Nucleus</keyword>
<evidence type="ECO:0000256" key="1">
    <source>
        <dbReference type="ARBA" id="ARBA00004123"/>
    </source>
</evidence>
<evidence type="ECO:0000256" key="2">
    <source>
        <dbReference type="ARBA" id="ARBA00007306"/>
    </source>
</evidence>
<evidence type="ECO:0000259" key="11">
    <source>
        <dbReference type="Pfam" id="PF24105"/>
    </source>
</evidence>
<evidence type="ECO:0000256" key="7">
    <source>
        <dbReference type="ARBA" id="ARBA00023204"/>
    </source>
</evidence>
<dbReference type="SMART" id="SM00320">
    <property type="entry name" value="WD40"/>
    <property type="match status" value="5"/>
</dbReference>
<keyword evidence="7" id="KW-0234">DNA repair</keyword>
<dbReference type="InterPro" id="IPR015943">
    <property type="entry name" value="WD40/YVTN_repeat-like_dom_sf"/>
</dbReference>
<proteinExistence type="inferred from homology"/>
<reference evidence="12 13" key="1">
    <citation type="submission" date="2017-10" db="EMBL/GenBank/DDBJ databases">
        <title>Comparative genomics in systemic dimorphic fungi from Ajellomycetaceae.</title>
        <authorList>
            <person name="Munoz J.F."/>
            <person name="Mcewen J.G."/>
            <person name="Clay O.K."/>
            <person name="Cuomo C.A."/>
        </authorList>
    </citation>
    <scope>NUCLEOTIDE SEQUENCE [LARGE SCALE GENOMIC DNA]</scope>
    <source>
        <strain evidence="12 13">UAMH130</strain>
    </source>
</reference>
<feature type="compositionally biased region" description="Low complexity" evidence="10">
    <location>
        <begin position="675"/>
        <end position="686"/>
    </location>
</feature>
<sequence length="784" mass="82641">MKATPLLISWHDDNAPIYSTHFDPHGKGRLATAGNDSNVRLWKVETIGEERRVTYLSTLIKHTQAVNVVRFSPRGEMLASAGDDGNVLLWVPSELQPHGGGLGEDRSDDKETWRVKHMCRSSGAEIYDLAWSPDGVFFITGSMDNIARIYNAQTGQMVRQIAEHSHYVQGVAWDPLNEFVATQSSDRSVHIYTLKTKDGQFTLTSHGKFVKMDLPARRISSSSPAPPDLGLRGQSSTNNALTISSPGPSTPGTPMTTALPMDPPPVSHSRRSSFGSSQSMRRSASPAPSMPLPAVKPLEISSPGLFGGLGVKNASIYANETFTSFFRRLTFAPDGSLLFTPAGQYKTSHGPHGDPPKTSEEVINTVYIYTRAGFNKPPIAHLPGQKKPSVAVKCSPVFYALRQGTKPTQHITLDTSSGEDAFPSLPDSAVSATTPTSNPFMEPPPPLGTSTSDLSRPLTSPKTTETENGAAQGGPSPAFALPYRIIYAVATQDAVLVYDTQQQTPICIVSNLHYATFTDLTWSNDGLTLIMSSSDGFCSTLAFSPGELGQVYNPSSGEKAQHTHHISTTSSTNTTPLPTPTFVTSPSLSKPNPIFSAPTPPSTTTTTTTTTATIIPARPASPAGSTASSITQISTGIPQTSTSTPSSGSNPNSTVINNPTPTLGSVPSVTATNSAPAPLQQPGLPLSTPPQTPMSYISHSATSSVSGSVLGKRDLGAVSESERDESREGGKDSSRDSGADAGGEVTAAAPAVKKRRVAPTLISGDGTVTTPATTGPSHPSREAK</sequence>
<dbReference type="GO" id="GO:0006334">
    <property type="term" value="P:nucleosome assembly"/>
    <property type="evidence" value="ECO:0007669"/>
    <property type="project" value="TreeGrafter"/>
</dbReference>
<dbReference type="Proteomes" id="UP000224080">
    <property type="component" value="Unassembled WGS sequence"/>
</dbReference>
<feature type="compositionally biased region" description="Basic and acidic residues" evidence="10">
    <location>
        <begin position="711"/>
        <end position="738"/>
    </location>
</feature>
<evidence type="ECO:0000313" key="13">
    <source>
        <dbReference type="Proteomes" id="UP000224080"/>
    </source>
</evidence>
<dbReference type="GO" id="GO:0005634">
    <property type="term" value="C:nucleus"/>
    <property type="evidence" value="ECO:0007669"/>
    <property type="project" value="UniProtKB-SubCell"/>
</dbReference>
<keyword evidence="5" id="KW-0227">DNA damage</keyword>
<feature type="compositionally biased region" description="Low complexity" evidence="10">
    <location>
        <begin position="698"/>
        <end position="708"/>
    </location>
</feature>
<evidence type="ECO:0000256" key="8">
    <source>
        <dbReference type="ARBA" id="ARBA00023242"/>
    </source>
</evidence>
<feature type="compositionally biased region" description="Low complexity" evidence="10">
    <location>
        <begin position="272"/>
        <end position="287"/>
    </location>
</feature>
<keyword evidence="13" id="KW-1185">Reference proteome</keyword>
<evidence type="ECO:0000313" key="12">
    <source>
        <dbReference type="EMBL" id="PGH06400.1"/>
    </source>
</evidence>
<organism evidence="12 13">
    <name type="scientific">Blastomyces parvus</name>
    <dbReference type="NCBI Taxonomy" id="2060905"/>
    <lineage>
        <taxon>Eukaryota</taxon>
        <taxon>Fungi</taxon>
        <taxon>Dikarya</taxon>
        <taxon>Ascomycota</taxon>
        <taxon>Pezizomycotina</taxon>
        <taxon>Eurotiomycetes</taxon>
        <taxon>Eurotiomycetidae</taxon>
        <taxon>Onygenales</taxon>
        <taxon>Ajellomycetaceae</taxon>
        <taxon>Blastomyces</taxon>
    </lineage>
</organism>
<evidence type="ECO:0000256" key="3">
    <source>
        <dbReference type="ARBA" id="ARBA00022574"/>
    </source>
</evidence>
<feature type="domain" description="CAF1B/HIR1 beta-propeller" evidence="11">
    <location>
        <begin position="312"/>
        <end position="548"/>
    </location>
</feature>
<feature type="domain" description="CAF1B/HIR1 beta-propeller" evidence="11">
    <location>
        <begin position="1"/>
        <end position="198"/>
    </location>
</feature>
<evidence type="ECO:0000256" key="5">
    <source>
        <dbReference type="ARBA" id="ARBA00022763"/>
    </source>
</evidence>
<dbReference type="GO" id="GO:0006281">
    <property type="term" value="P:DNA repair"/>
    <property type="evidence" value="ECO:0007669"/>
    <property type="project" value="UniProtKB-KW"/>
</dbReference>
<dbReference type="AlphaFoldDB" id="A0A2B7XC03"/>
<feature type="repeat" description="WD" evidence="9">
    <location>
        <begin position="59"/>
        <end position="90"/>
    </location>
</feature>
<dbReference type="PANTHER" id="PTHR15271:SF4">
    <property type="entry name" value="CHROMATIN ASSEMBLY FACTOR 1 SUBUNIT B"/>
    <property type="match status" value="1"/>
</dbReference>
<feature type="repeat" description="WD" evidence="9">
    <location>
        <begin position="119"/>
        <end position="160"/>
    </location>
</feature>
<feature type="compositionally biased region" description="Polar residues" evidence="10">
    <location>
        <begin position="766"/>
        <end position="777"/>
    </location>
</feature>
<feature type="compositionally biased region" description="Polar residues" evidence="10">
    <location>
        <begin position="448"/>
        <end position="469"/>
    </location>
</feature>
<dbReference type="GO" id="GO:0033186">
    <property type="term" value="C:CAF-1 complex"/>
    <property type="evidence" value="ECO:0007669"/>
    <property type="project" value="TreeGrafter"/>
</dbReference>
<dbReference type="InterPro" id="IPR055410">
    <property type="entry name" value="Beta-prop_CAF1B_HIR1"/>
</dbReference>
<dbReference type="FunFam" id="2.130.10.10:FF:000461">
    <property type="entry name" value="Chromatin assembly factor 1 subunit B"/>
    <property type="match status" value="1"/>
</dbReference>
<feature type="repeat" description="WD" evidence="9">
    <location>
        <begin position="161"/>
        <end position="202"/>
    </location>
</feature>
<dbReference type="InterPro" id="IPR036322">
    <property type="entry name" value="WD40_repeat_dom_sf"/>
</dbReference>
<feature type="repeat" description="WD" evidence="9">
    <location>
        <begin position="10"/>
        <end position="46"/>
    </location>
</feature>
<comment type="subcellular location">
    <subcellularLocation>
        <location evidence="1">Nucleus</location>
    </subcellularLocation>
</comment>
<keyword evidence="3 9" id="KW-0853">WD repeat</keyword>